<keyword evidence="1 3" id="KW-0853">WD repeat</keyword>
<organism evidence="5 6">
    <name type="scientific">Trypanosoma cruzi</name>
    <dbReference type="NCBI Taxonomy" id="5693"/>
    <lineage>
        <taxon>Eukaryota</taxon>
        <taxon>Discoba</taxon>
        <taxon>Euglenozoa</taxon>
        <taxon>Kinetoplastea</taxon>
        <taxon>Metakinetoplastina</taxon>
        <taxon>Trypanosomatida</taxon>
        <taxon>Trypanosomatidae</taxon>
        <taxon>Trypanosoma</taxon>
        <taxon>Schizotrypanum</taxon>
    </lineage>
</organism>
<dbReference type="VEuPathDB" id="TriTrypDB:BCY84_02721"/>
<dbReference type="InterPro" id="IPR045151">
    <property type="entry name" value="DCAF8"/>
</dbReference>
<accession>A0A2V2UJJ6</accession>
<dbReference type="InterPro" id="IPR001680">
    <property type="entry name" value="WD40_rpt"/>
</dbReference>
<evidence type="ECO:0000256" key="3">
    <source>
        <dbReference type="PROSITE-ProRule" id="PRU00221"/>
    </source>
</evidence>
<evidence type="ECO:0000256" key="4">
    <source>
        <dbReference type="SAM" id="MobiDB-lite"/>
    </source>
</evidence>
<dbReference type="PANTHER" id="PTHR15574">
    <property type="entry name" value="WD REPEAT DOMAIN-CONTAINING FAMILY"/>
    <property type="match status" value="1"/>
</dbReference>
<dbReference type="InterPro" id="IPR015943">
    <property type="entry name" value="WD40/YVTN_repeat-like_dom_sf"/>
</dbReference>
<dbReference type="VEuPathDB" id="TriTrypDB:TcBrA4_0001530"/>
<dbReference type="SUPFAM" id="SSF50978">
    <property type="entry name" value="WD40 repeat-like"/>
    <property type="match status" value="1"/>
</dbReference>
<dbReference type="Gene3D" id="2.130.10.10">
    <property type="entry name" value="YVTN repeat-like/Quinoprotein amine dehydrogenase"/>
    <property type="match status" value="2"/>
</dbReference>
<evidence type="ECO:0000256" key="1">
    <source>
        <dbReference type="ARBA" id="ARBA00022574"/>
    </source>
</evidence>
<dbReference type="VEuPathDB" id="TriTrypDB:TcCL_ESM06289"/>
<dbReference type="AlphaFoldDB" id="A0A2V2UJJ6"/>
<feature type="region of interest" description="Disordered" evidence="4">
    <location>
        <begin position="925"/>
        <end position="950"/>
    </location>
</feature>
<dbReference type="VEuPathDB" id="TriTrypDB:TCSYLVIO_009712"/>
<dbReference type="VEuPathDB" id="TriTrypDB:ECC02_000904"/>
<dbReference type="VEuPathDB" id="TriTrypDB:TcG_03773"/>
<feature type="compositionally biased region" description="Acidic residues" evidence="4">
    <location>
        <begin position="934"/>
        <end position="943"/>
    </location>
</feature>
<dbReference type="InterPro" id="IPR036322">
    <property type="entry name" value="WD40_repeat_dom_sf"/>
</dbReference>
<dbReference type="VEuPathDB" id="TriTrypDB:TcCLB.510861.70"/>
<dbReference type="VEuPathDB" id="TriTrypDB:TcCLB.503735.49"/>
<evidence type="ECO:0008006" key="7">
    <source>
        <dbReference type="Google" id="ProtNLM"/>
    </source>
</evidence>
<reference evidence="5 6" key="1">
    <citation type="journal article" date="2018" name="Microb. Genom.">
        <title>Expanding an expanded genome: long-read sequencing of Trypanosoma cruzi.</title>
        <authorList>
            <person name="Berna L."/>
            <person name="Rodriguez M."/>
            <person name="Chiribao M.L."/>
            <person name="Parodi-Talice A."/>
            <person name="Pita S."/>
            <person name="Rijo G."/>
            <person name="Alvarez-Valin F."/>
            <person name="Robello C."/>
        </authorList>
    </citation>
    <scope>NUCLEOTIDE SEQUENCE [LARGE SCALE GENOMIC DNA]</scope>
    <source>
        <strain evidence="5 6">Dm28c</strain>
    </source>
</reference>
<feature type="repeat" description="WD" evidence="3">
    <location>
        <begin position="113"/>
        <end position="154"/>
    </location>
</feature>
<protein>
    <recommendedName>
        <fullName evidence="7">Guanine nucleotide-binding protein subunit beta-like protein</fullName>
    </recommendedName>
</protein>
<dbReference type="PROSITE" id="PS50082">
    <property type="entry name" value="WD_REPEATS_2"/>
    <property type="match status" value="1"/>
</dbReference>
<sequence length="994" mass="111535">MAAERGRYIEYVKPSWRCGLSDRLELYDAELAYRMQPLKPHTNVMAYMNEMQPPQASRRLSIFESLNLMKAGSHLGTYIQEKPNSGAIQRLPDFFPLTCSESRTCSLAVGVEVFGHEAGINSLVLDETEGLLLSASDDCTLSLYDTTEWKLMQSCRTMHRAAIMYAAFLAGDTRRVISCGLDGRTLLTDLETGHPYHKCRMFSKATSLVTSPWWPDVAYVAYTHGVIARVDTRERYSMNEFPFTVSPREGEVIHVNTLASHERWPFLIASGTNTANIYLHDVRMNLHRAYALLTIPNLSNKTRSIGGLAFSDRGDWMAVNYYREDVYTFSWLDALYSSSIPGEGNDDYVELDNFSMLFHIGRRHVPSIPIQNAIRLHGRENVRSHFKNVTFMEDDSIVCTGGDDGSVYFWRRDDGTQLHFTPGDSQEVRVVRYCHSAGKLVSAGADASVKVLEPSRSVSAGVQRARALCIPPSFQESSSNRISPATMRTGIGAETSLLPTLDINASSYELEADIHLSSTSSLLSSSLDHASLLHEEERELSLDEDSMNKSFIRYARRTIPGRSTLTQFNTVLNLQENAPLADLILATKKIKDASELVENALSQLFCEDEESLYLLSMPFLFELDSLEDLNIGGENEAPLFHEEDGSDRVKRNKENTTRGADDVDIQFTQNTVMNQAIYSELCKKMFVAVEKLLAYVRCAFSQWTVPKVGAAQIPHWSACTWGIAALVPTPLDDDWLMNTLNKPIGSPFGVRERDNQMNWQDANHVFSTVGSVDVAASMGRLRVRCLLYMMDIVLQKNRFLLHKIEDIQSYWQFCAGLELNYVYYYMALGDRESALDRVAGLERHAEYRCVTELGAVGSACMEKQRSCCELPMIIRMLRVLDADAFPPLLIPLALRIRILVLSSNTGCAVIAPIVDHIAGDDAVTTSSSAGGLGEEQEEDDEWQNEGRGGAEVLDENTRRISVLTREMRNRLCGHSNVVLREQVRGMLRQIRVCV</sequence>
<name>A0A2V2UJJ6_TRYCR</name>
<dbReference type="VEuPathDB" id="TriTrypDB:C4B63_234g7"/>
<evidence type="ECO:0000313" key="6">
    <source>
        <dbReference type="Proteomes" id="UP000246121"/>
    </source>
</evidence>
<dbReference type="VEuPathDB" id="TriTrypDB:TCDM_01778"/>
<dbReference type="Pfam" id="PF00400">
    <property type="entry name" value="WD40"/>
    <property type="match status" value="2"/>
</dbReference>
<dbReference type="PANTHER" id="PTHR15574:SF40">
    <property type="entry name" value="WD AND TETRATRICOPEPTIDE REPEATS PROTEIN 1"/>
    <property type="match status" value="1"/>
</dbReference>
<dbReference type="VEuPathDB" id="TriTrypDB:TCDM_01777"/>
<keyword evidence="2" id="KW-0677">Repeat</keyword>
<dbReference type="GO" id="GO:0080008">
    <property type="term" value="C:Cul4-RING E3 ubiquitin ligase complex"/>
    <property type="evidence" value="ECO:0007669"/>
    <property type="project" value="TreeGrafter"/>
</dbReference>
<dbReference type="Proteomes" id="UP000246121">
    <property type="component" value="Unassembled WGS sequence"/>
</dbReference>
<evidence type="ECO:0000313" key="5">
    <source>
        <dbReference type="EMBL" id="PWU84345.1"/>
    </source>
</evidence>
<gene>
    <name evidence="5" type="ORF">C4B63_234g7</name>
</gene>
<dbReference type="VEuPathDB" id="TriTrypDB:C3747_139g88"/>
<evidence type="ECO:0000256" key="2">
    <source>
        <dbReference type="ARBA" id="ARBA00022737"/>
    </source>
</evidence>
<dbReference type="VEuPathDB" id="TriTrypDB:Tc_MARK_8213"/>
<dbReference type="GO" id="GO:0005737">
    <property type="term" value="C:cytoplasm"/>
    <property type="evidence" value="ECO:0007669"/>
    <property type="project" value="TreeGrafter"/>
</dbReference>
<dbReference type="SMART" id="SM00320">
    <property type="entry name" value="WD40"/>
    <property type="match status" value="4"/>
</dbReference>
<comment type="caution">
    <text evidence="5">The sequence shown here is derived from an EMBL/GenBank/DDBJ whole genome shotgun (WGS) entry which is preliminary data.</text>
</comment>
<proteinExistence type="predicted"/>
<dbReference type="EMBL" id="PRFA01000234">
    <property type="protein sequence ID" value="PWU84345.1"/>
    <property type="molecule type" value="Genomic_DNA"/>
</dbReference>
<dbReference type="GO" id="GO:0045717">
    <property type="term" value="P:negative regulation of fatty acid biosynthetic process"/>
    <property type="evidence" value="ECO:0007669"/>
    <property type="project" value="TreeGrafter"/>
</dbReference>